<dbReference type="Proteomes" id="UP000315677">
    <property type="component" value="Unassembled WGS sequence"/>
</dbReference>
<gene>
    <name evidence="8" type="ORF">FB558_5093</name>
</gene>
<comment type="caution">
    <text evidence="8">The sequence shown here is derived from an EMBL/GenBank/DDBJ whole genome shotgun (WGS) entry which is preliminary data.</text>
</comment>
<evidence type="ECO:0000313" key="8">
    <source>
        <dbReference type="EMBL" id="TQM09339.1"/>
    </source>
</evidence>
<keyword evidence="2 7" id="KW-0349">Heme</keyword>
<proteinExistence type="inferred from homology"/>
<dbReference type="Pfam" id="PF00067">
    <property type="entry name" value="p450"/>
    <property type="match status" value="1"/>
</dbReference>
<keyword evidence="4 7" id="KW-0560">Oxidoreductase</keyword>
<evidence type="ECO:0000256" key="5">
    <source>
        <dbReference type="ARBA" id="ARBA00023004"/>
    </source>
</evidence>
<dbReference type="Gene3D" id="1.10.630.10">
    <property type="entry name" value="Cytochrome P450"/>
    <property type="match status" value="1"/>
</dbReference>
<dbReference type="GO" id="GO:0020037">
    <property type="term" value="F:heme binding"/>
    <property type="evidence" value="ECO:0007669"/>
    <property type="project" value="InterPro"/>
</dbReference>
<dbReference type="PANTHER" id="PTHR46696">
    <property type="entry name" value="P450, PUTATIVE (EUROFUNG)-RELATED"/>
    <property type="match status" value="1"/>
</dbReference>
<evidence type="ECO:0000256" key="6">
    <source>
        <dbReference type="ARBA" id="ARBA00023033"/>
    </source>
</evidence>
<name>A0A543DJ31_9PSEU</name>
<dbReference type="InterPro" id="IPR036396">
    <property type="entry name" value="Cyt_P450_sf"/>
</dbReference>
<dbReference type="InterPro" id="IPR001128">
    <property type="entry name" value="Cyt_P450"/>
</dbReference>
<dbReference type="AlphaFoldDB" id="A0A543DJ31"/>
<dbReference type="SUPFAM" id="SSF48264">
    <property type="entry name" value="Cytochrome P450"/>
    <property type="match status" value="1"/>
</dbReference>
<accession>A0A543DJ31</accession>
<dbReference type="GO" id="GO:0016705">
    <property type="term" value="F:oxidoreductase activity, acting on paired donors, with incorporation or reduction of molecular oxygen"/>
    <property type="evidence" value="ECO:0007669"/>
    <property type="project" value="InterPro"/>
</dbReference>
<evidence type="ECO:0000256" key="2">
    <source>
        <dbReference type="ARBA" id="ARBA00022617"/>
    </source>
</evidence>
<evidence type="ECO:0000313" key="9">
    <source>
        <dbReference type="Proteomes" id="UP000315677"/>
    </source>
</evidence>
<dbReference type="PRINTS" id="PR00359">
    <property type="entry name" value="BP450"/>
</dbReference>
<dbReference type="EMBL" id="VFPA01000003">
    <property type="protein sequence ID" value="TQM09339.1"/>
    <property type="molecule type" value="Genomic_DNA"/>
</dbReference>
<dbReference type="FunFam" id="1.10.630.10:FF:000018">
    <property type="entry name" value="Cytochrome P450 monooxygenase"/>
    <property type="match status" value="1"/>
</dbReference>
<evidence type="ECO:0000256" key="3">
    <source>
        <dbReference type="ARBA" id="ARBA00022723"/>
    </source>
</evidence>
<reference evidence="8 9" key="1">
    <citation type="submission" date="2019-06" db="EMBL/GenBank/DDBJ databases">
        <title>Sequencing the genomes of 1000 actinobacteria strains.</title>
        <authorList>
            <person name="Klenk H.-P."/>
        </authorList>
    </citation>
    <scope>NUCLEOTIDE SEQUENCE [LARGE SCALE GENOMIC DNA]</scope>
    <source>
        <strain evidence="8 9">DSM 45301</strain>
    </source>
</reference>
<keyword evidence="6 7" id="KW-0503">Monooxygenase</keyword>
<evidence type="ECO:0000256" key="7">
    <source>
        <dbReference type="RuleBase" id="RU000461"/>
    </source>
</evidence>
<keyword evidence="3 7" id="KW-0479">Metal-binding</keyword>
<dbReference type="GO" id="GO:0004497">
    <property type="term" value="F:monooxygenase activity"/>
    <property type="evidence" value="ECO:0007669"/>
    <property type="project" value="UniProtKB-KW"/>
</dbReference>
<dbReference type="InterPro" id="IPR017972">
    <property type="entry name" value="Cyt_P450_CS"/>
</dbReference>
<evidence type="ECO:0000256" key="1">
    <source>
        <dbReference type="ARBA" id="ARBA00010617"/>
    </source>
</evidence>
<keyword evidence="9" id="KW-1185">Reference proteome</keyword>
<keyword evidence="5 7" id="KW-0408">Iron</keyword>
<organism evidence="8 9">
    <name type="scientific">Pseudonocardia kunmingensis</name>
    <dbReference type="NCBI Taxonomy" id="630975"/>
    <lineage>
        <taxon>Bacteria</taxon>
        <taxon>Bacillati</taxon>
        <taxon>Actinomycetota</taxon>
        <taxon>Actinomycetes</taxon>
        <taxon>Pseudonocardiales</taxon>
        <taxon>Pseudonocardiaceae</taxon>
        <taxon>Pseudonocardia</taxon>
    </lineage>
</organism>
<dbReference type="GO" id="GO:0005506">
    <property type="term" value="F:iron ion binding"/>
    <property type="evidence" value="ECO:0007669"/>
    <property type="project" value="InterPro"/>
</dbReference>
<dbReference type="CDD" id="cd11030">
    <property type="entry name" value="CYP105-like"/>
    <property type="match status" value="1"/>
</dbReference>
<dbReference type="PANTHER" id="PTHR46696:SF1">
    <property type="entry name" value="CYTOCHROME P450 YJIB-RELATED"/>
    <property type="match status" value="1"/>
</dbReference>
<dbReference type="InterPro" id="IPR002397">
    <property type="entry name" value="Cyt_P450_B"/>
</dbReference>
<dbReference type="PRINTS" id="PR00385">
    <property type="entry name" value="P450"/>
</dbReference>
<sequence length="422" mass="45927">MHSWQCGNGLEMRGPAVLRWGVTSEVLPDFPIRRDEPFFPPAAYDRIRAQTPVLRVRLPTGRPAWVLTRYADVRALLADPAASSDIRRPNFPAMGAGEQEAGIRTRPFIRTDPPRHTRFRKLFVGEFTPRRVQALRPTVEKLVDGLVDDLHSLGRPVDLVPHYANAVTTTVVCALLGVPADDVEFFRDVTRVSGSRLSTSEQVGAALGQLFSLLGGLVEAKRRTPGDDLVSRLAGEHLPAGTVTEQELVSALAMTIIAGRETTTSMITLGALYLLEHAALRAELERRPDRWPAAVDELLRVLSVGDSLALRVLTEQRTFSGTTIGAGEGVIGLLGAANHDPDAFPRPREIDLDRAGPAHLSFGHGGHSCFGATLARMEIGVALESLFRRIPELSLVGGIADVDFKHESATFGVEEMRVSWPG</sequence>
<evidence type="ECO:0000256" key="4">
    <source>
        <dbReference type="ARBA" id="ARBA00023002"/>
    </source>
</evidence>
<dbReference type="PROSITE" id="PS00086">
    <property type="entry name" value="CYTOCHROME_P450"/>
    <property type="match status" value="1"/>
</dbReference>
<protein>
    <submittedName>
        <fullName evidence="8">Cytochrome P450</fullName>
    </submittedName>
</protein>
<comment type="similarity">
    <text evidence="1 7">Belongs to the cytochrome P450 family.</text>
</comment>